<dbReference type="AlphaFoldDB" id="A0A0K9YTM1"/>
<feature type="transmembrane region" description="Helical" evidence="8">
    <location>
        <begin position="203"/>
        <end position="224"/>
    </location>
</feature>
<keyword evidence="3" id="KW-0813">Transport</keyword>
<dbReference type="PANTHER" id="PTHR34975:SF2">
    <property type="entry name" value="SPORE GERMINATION PROTEIN A2"/>
    <property type="match status" value="1"/>
</dbReference>
<dbReference type="EMBL" id="LGIQ01000009">
    <property type="protein sequence ID" value="KNB71992.1"/>
    <property type="molecule type" value="Genomic_DNA"/>
</dbReference>
<evidence type="ECO:0000256" key="2">
    <source>
        <dbReference type="ARBA" id="ARBA00007998"/>
    </source>
</evidence>
<keyword evidence="4" id="KW-0309">Germination</keyword>
<proteinExistence type="inferred from homology"/>
<feature type="transmembrane region" description="Helical" evidence="8">
    <location>
        <begin position="253"/>
        <end position="274"/>
    </location>
</feature>
<sequence>MFTLGDMLQLFPSIVSSDSQQDGWISAVIVMIAGVFVTAIILTTFQFAPGLTLIQSCLHAFGNVLGFVISIWYLFFLLIDCSYLVREIGGFMTTSIFITTPLPFVNLLIILLMLWAFKAGLEAMGRSAEILLPLLLIAITILIVSLLPQMNIHHFKPVGENGIVPILKSSLLGTAFSFGELFAFLMIFPYVKLGSNMNKEVLFGSFAAGLIFSIITAMCIGVIGPKLTAFSTYPMYTLAQKVNLGNFFQRIEAIMALAYLITTFFKALVVYYAFITGTVQLFRLKDRRSLFLPSGVLIFGLAVIIAPDVTYYLVELVTPWMFWDLTNGILIPLFLCLIYSIKQRMVKSEVQK</sequence>
<feature type="transmembrane region" description="Helical" evidence="8">
    <location>
        <begin position="129"/>
        <end position="150"/>
    </location>
</feature>
<keyword evidence="6 8" id="KW-1133">Transmembrane helix</keyword>
<comment type="similarity">
    <text evidence="2">Belongs to the amino acid-polyamine-organocation (APC) superfamily. Spore germination protein (SGP) (TC 2.A.3.9) family.</text>
</comment>
<evidence type="ECO:0000313" key="10">
    <source>
        <dbReference type="Proteomes" id="UP000036834"/>
    </source>
</evidence>
<comment type="caution">
    <text evidence="9">The sequence shown here is derived from an EMBL/GenBank/DDBJ whole genome shotgun (WGS) entry which is preliminary data.</text>
</comment>
<dbReference type="PATRIC" id="fig|54915.3.peg.2452"/>
<dbReference type="NCBIfam" id="TIGR00912">
    <property type="entry name" value="2A0309"/>
    <property type="match status" value="1"/>
</dbReference>
<evidence type="ECO:0000256" key="4">
    <source>
        <dbReference type="ARBA" id="ARBA00022544"/>
    </source>
</evidence>
<feature type="transmembrane region" description="Helical" evidence="8">
    <location>
        <begin position="91"/>
        <end position="117"/>
    </location>
</feature>
<evidence type="ECO:0000256" key="1">
    <source>
        <dbReference type="ARBA" id="ARBA00004141"/>
    </source>
</evidence>
<evidence type="ECO:0000256" key="6">
    <source>
        <dbReference type="ARBA" id="ARBA00022989"/>
    </source>
</evidence>
<evidence type="ECO:0000256" key="5">
    <source>
        <dbReference type="ARBA" id="ARBA00022692"/>
    </source>
</evidence>
<keyword evidence="5 8" id="KW-0812">Transmembrane</keyword>
<dbReference type="InterPro" id="IPR004761">
    <property type="entry name" value="Spore_GerAB"/>
</dbReference>
<dbReference type="PANTHER" id="PTHR34975">
    <property type="entry name" value="SPORE GERMINATION PROTEIN A2"/>
    <property type="match status" value="1"/>
</dbReference>
<reference evidence="10" key="1">
    <citation type="submission" date="2015-07" db="EMBL/GenBank/DDBJ databases">
        <title>Genome sequencing project for genomic taxonomy and phylogenomics of Bacillus-like bacteria.</title>
        <authorList>
            <person name="Liu B."/>
            <person name="Wang J."/>
            <person name="Zhu Y."/>
            <person name="Liu G."/>
            <person name="Chen Q."/>
            <person name="Chen Z."/>
            <person name="Lan J."/>
            <person name="Che J."/>
            <person name="Ge C."/>
            <person name="Shi H."/>
            <person name="Pan Z."/>
            <person name="Liu X."/>
        </authorList>
    </citation>
    <scope>NUCLEOTIDE SEQUENCE [LARGE SCALE GENOMIC DNA]</scope>
    <source>
        <strain evidence="10">DSM 9887</strain>
    </source>
</reference>
<protein>
    <submittedName>
        <fullName evidence="9">Uncharacterized protein</fullName>
    </submittedName>
</protein>
<comment type="subcellular location">
    <subcellularLocation>
        <location evidence="1">Membrane</location>
        <topology evidence="1">Multi-pass membrane protein</topology>
    </subcellularLocation>
</comment>
<keyword evidence="7 8" id="KW-0472">Membrane</keyword>
<dbReference type="STRING" id="54915.ADS79_16955"/>
<feature type="transmembrane region" description="Helical" evidence="8">
    <location>
        <begin position="57"/>
        <end position="79"/>
    </location>
</feature>
<dbReference type="Proteomes" id="UP000036834">
    <property type="component" value="Unassembled WGS sequence"/>
</dbReference>
<feature type="transmembrane region" description="Helical" evidence="8">
    <location>
        <begin position="295"/>
        <end position="314"/>
    </location>
</feature>
<evidence type="ECO:0000313" key="9">
    <source>
        <dbReference type="EMBL" id="KNB71992.1"/>
    </source>
</evidence>
<accession>A0A0K9YTM1</accession>
<evidence type="ECO:0000256" key="7">
    <source>
        <dbReference type="ARBA" id="ARBA00023136"/>
    </source>
</evidence>
<name>A0A0K9YTM1_9BACL</name>
<feature type="transmembrane region" description="Helical" evidence="8">
    <location>
        <begin position="170"/>
        <end position="191"/>
    </location>
</feature>
<feature type="transmembrane region" description="Helical" evidence="8">
    <location>
        <begin position="24"/>
        <end position="45"/>
    </location>
</feature>
<evidence type="ECO:0000256" key="8">
    <source>
        <dbReference type="SAM" id="Phobius"/>
    </source>
</evidence>
<dbReference type="Pfam" id="PF03845">
    <property type="entry name" value="Spore_permease"/>
    <property type="match status" value="1"/>
</dbReference>
<evidence type="ECO:0000256" key="3">
    <source>
        <dbReference type="ARBA" id="ARBA00022448"/>
    </source>
</evidence>
<feature type="transmembrane region" description="Helical" evidence="8">
    <location>
        <begin position="320"/>
        <end position="341"/>
    </location>
</feature>
<organism evidence="9 10">
    <name type="scientific">Brevibacillus reuszeri</name>
    <dbReference type="NCBI Taxonomy" id="54915"/>
    <lineage>
        <taxon>Bacteria</taxon>
        <taxon>Bacillati</taxon>
        <taxon>Bacillota</taxon>
        <taxon>Bacilli</taxon>
        <taxon>Bacillales</taxon>
        <taxon>Paenibacillaceae</taxon>
        <taxon>Brevibacillus</taxon>
    </lineage>
</organism>
<dbReference type="GO" id="GO:0009847">
    <property type="term" value="P:spore germination"/>
    <property type="evidence" value="ECO:0007669"/>
    <property type="project" value="InterPro"/>
</dbReference>
<dbReference type="GO" id="GO:0016020">
    <property type="term" value="C:membrane"/>
    <property type="evidence" value="ECO:0007669"/>
    <property type="project" value="UniProtKB-SubCell"/>
</dbReference>
<gene>
    <name evidence="9" type="ORF">ADS79_16955</name>
</gene>